<evidence type="ECO:0000256" key="1">
    <source>
        <dbReference type="ARBA" id="ARBA00004123"/>
    </source>
</evidence>
<reference evidence="10" key="1">
    <citation type="submission" date="2016-11" db="UniProtKB">
        <authorList>
            <consortium name="WormBaseParasite"/>
        </authorList>
    </citation>
    <scope>IDENTIFICATION</scope>
</reference>
<dbReference type="GO" id="GO:0004521">
    <property type="term" value="F:RNA endonuclease activity"/>
    <property type="evidence" value="ECO:0007669"/>
    <property type="project" value="TreeGrafter"/>
</dbReference>
<dbReference type="CDD" id="cd16292">
    <property type="entry name" value="CPSF3-like_MBL-fold"/>
    <property type="match status" value="1"/>
</dbReference>
<dbReference type="InterPro" id="IPR050698">
    <property type="entry name" value="MBL"/>
</dbReference>
<dbReference type="FunFam" id="3.40.50.10890:FF:000001">
    <property type="entry name" value="Cleavage and polyadenylation specificity factor subunit 3"/>
    <property type="match status" value="1"/>
</dbReference>
<keyword evidence="4" id="KW-0645">Protease</keyword>
<dbReference type="InterPro" id="IPR021718">
    <property type="entry name" value="CPSF73-100_C"/>
</dbReference>
<dbReference type="SUPFAM" id="SSF56281">
    <property type="entry name" value="Metallo-hydrolase/oxidoreductase"/>
    <property type="match status" value="1"/>
</dbReference>
<dbReference type="PANTHER" id="PTHR11203:SF11">
    <property type="entry name" value="CLEAVAGE AND POLYADENYLATION SPECIFICITY FACTOR SUBUNIT 3"/>
    <property type="match status" value="1"/>
</dbReference>
<dbReference type="AlphaFoldDB" id="A0A1I8HPI1"/>
<dbReference type="Pfam" id="PF05903">
    <property type="entry name" value="Peptidase_C97"/>
    <property type="match status" value="1"/>
</dbReference>
<keyword evidence="6" id="KW-0378">Hydrolase</keyword>
<comment type="similarity">
    <text evidence="2">Belongs to the DeSI family.</text>
</comment>
<keyword evidence="7" id="KW-0539">Nucleus</keyword>
<dbReference type="PROSITE" id="PS51858">
    <property type="entry name" value="PPPDE"/>
    <property type="match status" value="1"/>
</dbReference>
<dbReference type="Pfam" id="PF10996">
    <property type="entry name" value="Beta-Casp"/>
    <property type="match status" value="1"/>
</dbReference>
<dbReference type="InterPro" id="IPR001279">
    <property type="entry name" value="Metallo-B-lactamas"/>
</dbReference>
<dbReference type="SMART" id="SM00849">
    <property type="entry name" value="Lactamase_B"/>
    <property type="match status" value="1"/>
</dbReference>
<dbReference type="PANTHER" id="PTHR11203">
    <property type="entry name" value="CLEAVAGE AND POLYADENYLATION SPECIFICITY FACTOR FAMILY MEMBER"/>
    <property type="match status" value="1"/>
</dbReference>
<dbReference type="SMART" id="SM01098">
    <property type="entry name" value="CPSF73-100_C"/>
    <property type="match status" value="1"/>
</dbReference>
<dbReference type="GO" id="GO:0008233">
    <property type="term" value="F:peptidase activity"/>
    <property type="evidence" value="ECO:0007669"/>
    <property type="project" value="UniProtKB-KW"/>
</dbReference>
<evidence type="ECO:0000256" key="5">
    <source>
        <dbReference type="ARBA" id="ARBA00022722"/>
    </source>
</evidence>
<dbReference type="Pfam" id="PF16661">
    <property type="entry name" value="Lactamase_B_6"/>
    <property type="match status" value="1"/>
</dbReference>
<proteinExistence type="inferred from homology"/>
<dbReference type="Pfam" id="PF07521">
    <property type="entry name" value="RMMBL"/>
    <property type="match status" value="1"/>
</dbReference>
<evidence type="ECO:0000256" key="4">
    <source>
        <dbReference type="ARBA" id="ARBA00022670"/>
    </source>
</evidence>
<evidence type="ECO:0000256" key="2">
    <source>
        <dbReference type="ARBA" id="ARBA00008140"/>
    </source>
</evidence>
<evidence type="ECO:0000256" key="6">
    <source>
        <dbReference type="ARBA" id="ARBA00022801"/>
    </source>
</evidence>
<dbReference type="InterPro" id="IPR036866">
    <property type="entry name" value="RibonucZ/Hydroxyglut_hydro"/>
</dbReference>
<dbReference type="Pfam" id="PF11718">
    <property type="entry name" value="CPSF73-100_C"/>
    <property type="match status" value="1"/>
</dbReference>
<name>A0A1I8HPI1_9PLAT</name>
<dbReference type="GO" id="GO:0003723">
    <property type="term" value="F:RNA binding"/>
    <property type="evidence" value="ECO:0007669"/>
    <property type="project" value="TreeGrafter"/>
</dbReference>
<evidence type="ECO:0000313" key="10">
    <source>
        <dbReference type="WBParaSite" id="maker-uti_cns_0007250-snap-gene-0.3-mRNA-1"/>
    </source>
</evidence>
<keyword evidence="9" id="KW-1185">Reference proteome</keyword>
<dbReference type="Gene3D" id="3.90.1720.30">
    <property type="entry name" value="PPPDE domains"/>
    <property type="match status" value="1"/>
</dbReference>
<evidence type="ECO:0000256" key="7">
    <source>
        <dbReference type="ARBA" id="ARBA00023242"/>
    </source>
</evidence>
<dbReference type="InterPro" id="IPR042266">
    <property type="entry name" value="PPPDE_sf"/>
</dbReference>
<dbReference type="Gene3D" id="3.60.15.10">
    <property type="entry name" value="Ribonuclease Z/Hydroxyacylglutathione hydrolase-like"/>
    <property type="match status" value="1"/>
</dbReference>
<accession>A0A1I8HPI1</accession>
<dbReference type="SMART" id="SM01179">
    <property type="entry name" value="DUF862"/>
    <property type="match status" value="1"/>
</dbReference>
<keyword evidence="5" id="KW-0540">Nuclease</keyword>
<organism evidence="9 10">
    <name type="scientific">Macrostomum lignano</name>
    <dbReference type="NCBI Taxonomy" id="282301"/>
    <lineage>
        <taxon>Eukaryota</taxon>
        <taxon>Metazoa</taxon>
        <taxon>Spiralia</taxon>
        <taxon>Lophotrochozoa</taxon>
        <taxon>Platyhelminthes</taxon>
        <taxon>Rhabditophora</taxon>
        <taxon>Macrostomorpha</taxon>
        <taxon>Macrostomida</taxon>
        <taxon>Macrostomidae</taxon>
        <taxon>Macrostomum</taxon>
    </lineage>
</organism>
<evidence type="ECO:0000313" key="9">
    <source>
        <dbReference type="Proteomes" id="UP000095280"/>
    </source>
</evidence>
<dbReference type="Gene3D" id="3.40.50.10890">
    <property type="match status" value="1"/>
</dbReference>
<comment type="subcellular location">
    <subcellularLocation>
        <location evidence="1">Nucleus</location>
    </subcellularLocation>
</comment>
<keyword evidence="3" id="KW-0507">mRNA processing</keyword>
<dbReference type="GO" id="GO:0006398">
    <property type="term" value="P:mRNA 3'-end processing by stem-loop binding and cleavage"/>
    <property type="evidence" value="ECO:0007669"/>
    <property type="project" value="TreeGrafter"/>
</dbReference>
<dbReference type="SMART" id="SM01027">
    <property type="entry name" value="Beta-Casp"/>
    <property type="match status" value="1"/>
</dbReference>
<evidence type="ECO:0000256" key="3">
    <source>
        <dbReference type="ARBA" id="ARBA00022664"/>
    </source>
</evidence>
<dbReference type="WBParaSite" id="maker-uti_cns_0007250-snap-gene-0.3-mRNA-1">
    <property type="protein sequence ID" value="maker-uti_cns_0007250-snap-gene-0.3-mRNA-1"/>
    <property type="gene ID" value="maker-uti_cns_0007250-snap-gene-0.3"/>
</dbReference>
<dbReference type="InterPro" id="IPR022712">
    <property type="entry name" value="Beta_Casp"/>
</dbReference>
<dbReference type="GO" id="GO:0005847">
    <property type="term" value="C:mRNA cleavage and polyadenylation specificity factor complex"/>
    <property type="evidence" value="ECO:0007669"/>
    <property type="project" value="TreeGrafter"/>
</dbReference>
<dbReference type="InterPro" id="IPR008580">
    <property type="entry name" value="PPPDE_dom"/>
</dbReference>
<dbReference type="GO" id="GO:0004534">
    <property type="term" value="F:5'-3' RNA exonuclease activity"/>
    <property type="evidence" value="ECO:0007669"/>
    <property type="project" value="TreeGrafter"/>
</dbReference>
<dbReference type="Proteomes" id="UP000095280">
    <property type="component" value="Unplaced"/>
</dbReference>
<evidence type="ECO:0000259" key="8">
    <source>
        <dbReference type="PROSITE" id="PS51858"/>
    </source>
</evidence>
<dbReference type="InterPro" id="IPR011108">
    <property type="entry name" value="RMMBL"/>
</dbReference>
<dbReference type="GO" id="GO:0006508">
    <property type="term" value="P:proteolysis"/>
    <property type="evidence" value="ECO:0007669"/>
    <property type="project" value="UniProtKB-KW"/>
</dbReference>
<protein>
    <submittedName>
        <fullName evidence="10">PPPDE domain-containing protein</fullName>
    </submittedName>
</protein>
<sequence>MSGADESNELVITPLGSGQEVGRSCIMLKFKGKLVVLDCGIHPGLRSNESLPFIDNIEHEKVDVLLVSHFHLDHCGGLPYLLSKTPFRGRVFMTHATKAIYRWLLCDFVKVSNNSSEAALYADQDIQSSMERIETIDFHQELEVNGIKFTAYHAGHVLGAAMFLIEIAGVRILYTGDFSRQEDRHLMSAELPPCRPDVLITESTYGTHIHDRREEREARFVGLVHDIVARGGRCLIPAFALGRAQELMLILDEYWSLHPELHRIPIYYASQLAKKCMAVYQTYIHAMNESVRNKIVNNNPFVFKHISNLRNVDIYVDSGPCVIMASPGMMQNGLSRELFENWCTDKRNGVIIAGYCVEGTLAKQILSHPHEVTTMSGQTLPLKCSVDYVSFSAHTDYQQTSEFIRDLWPAHIVLVHGEQNEMLRLRSALLRQYEDEPDYRLDIFTPKNCESVSLHFRGEKTAKVVGSLAKSAPTEGQPLSGILMKKNFSYHLVHETDLPTYTDLATSEVTQRMAVHFSMPPSLLYFHLAVVAGSVETVRQKGDCHVYRVFQCVTVTWEPRQVLIEWQSNPVSDMFADAVQTVILKAELEGMPWQSVPAPARQDSTAFRTALLETLSEMFGPDSVQGRPDPRKSGLTFQLVVRNRQVEVDTGRLTATCEEDAPLQQLVRTVINRLRQVLMPPLLEKLKKLGSRDGAEGTSMTFDINEPVIVNVYDMYWTNGYTNNLGVGIYHSGVQVYNREYTYGGHPSETSGIFTIAPQNAEELGENFKLKTSIPLGCTHLSQDEIDEVMVNLGQKFTGKDYHLTRQNCNHFSNNMLAIICNSSLPKWVNRLATVSTTVPFIERAIPKEWLRPQDGSELDDEF</sequence>
<feature type="domain" description="PPPDE" evidence="8">
    <location>
        <begin position="706"/>
        <end position="850"/>
    </location>
</feature>